<gene>
    <name evidence="1" type="ORF">E2C01_025377</name>
</gene>
<reference evidence="1 2" key="1">
    <citation type="submission" date="2019-05" db="EMBL/GenBank/DDBJ databases">
        <title>Another draft genome of Portunus trituberculatus and its Hox gene families provides insights of decapod evolution.</title>
        <authorList>
            <person name="Jeong J.-H."/>
            <person name="Song I."/>
            <person name="Kim S."/>
            <person name="Choi T."/>
            <person name="Kim D."/>
            <person name="Ryu S."/>
            <person name="Kim W."/>
        </authorList>
    </citation>
    <scope>NUCLEOTIDE SEQUENCE [LARGE SCALE GENOMIC DNA]</scope>
    <source>
        <tissue evidence="1">Muscle</tissue>
    </source>
</reference>
<organism evidence="1 2">
    <name type="scientific">Portunus trituberculatus</name>
    <name type="common">Swimming crab</name>
    <name type="synonym">Neptunus trituberculatus</name>
    <dbReference type="NCBI Taxonomy" id="210409"/>
    <lineage>
        <taxon>Eukaryota</taxon>
        <taxon>Metazoa</taxon>
        <taxon>Ecdysozoa</taxon>
        <taxon>Arthropoda</taxon>
        <taxon>Crustacea</taxon>
        <taxon>Multicrustacea</taxon>
        <taxon>Malacostraca</taxon>
        <taxon>Eumalacostraca</taxon>
        <taxon>Eucarida</taxon>
        <taxon>Decapoda</taxon>
        <taxon>Pleocyemata</taxon>
        <taxon>Brachyura</taxon>
        <taxon>Eubrachyura</taxon>
        <taxon>Portunoidea</taxon>
        <taxon>Portunidae</taxon>
        <taxon>Portuninae</taxon>
        <taxon>Portunus</taxon>
    </lineage>
</organism>
<comment type="caution">
    <text evidence="1">The sequence shown here is derived from an EMBL/GenBank/DDBJ whole genome shotgun (WGS) entry which is preliminary data.</text>
</comment>
<dbReference type="EMBL" id="VSRR010002556">
    <property type="protein sequence ID" value="MPC32074.1"/>
    <property type="molecule type" value="Genomic_DNA"/>
</dbReference>
<name>A0A5B7EHS0_PORTR</name>
<dbReference type="AlphaFoldDB" id="A0A5B7EHS0"/>
<accession>A0A5B7EHS0</accession>
<dbReference type="Proteomes" id="UP000324222">
    <property type="component" value="Unassembled WGS sequence"/>
</dbReference>
<keyword evidence="2" id="KW-1185">Reference proteome</keyword>
<evidence type="ECO:0000313" key="2">
    <source>
        <dbReference type="Proteomes" id="UP000324222"/>
    </source>
</evidence>
<evidence type="ECO:0000313" key="1">
    <source>
        <dbReference type="EMBL" id="MPC32074.1"/>
    </source>
</evidence>
<proteinExistence type="predicted"/>
<sequence length="142" mass="15275">MTDALVSASWRLGAVGRKKITSDWEVRGASSGPENRIFPPGNRGGSCLGAMKSLIGCQGHVMPGRGSDWTGDQLRGKGKPAMRRVWSEQGKRAPVTVKSGIFFGPFDSWGTALTGTQGHALVSLRRPHDQPLRIPGAPWLEK</sequence>
<protein>
    <submittedName>
        <fullName evidence="1">Uncharacterized protein</fullName>
    </submittedName>
</protein>